<evidence type="ECO:0000313" key="6">
    <source>
        <dbReference type="Proteomes" id="UP000289738"/>
    </source>
</evidence>
<dbReference type="PANTHER" id="PTHR32378:SF19">
    <property type="entry name" value="GGL DOMAIN PROTEIN"/>
    <property type="match status" value="1"/>
</dbReference>
<keyword evidence="1" id="KW-0175">Coiled coil</keyword>
<evidence type="ECO:0000256" key="2">
    <source>
        <dbReference type="SAM" id="MobiDB-lite"/>
    </source>
</evidence>
<protein>
    <recommendedName>
        <fullName evidence="4">G protein gamma domain-containing protein</fullName>
    </recommendedName>
</protein>
<dbReference type="Pfam" id="PF00631">
    <property type="entry name" value="G-gamma"/>
    <property type="match status" value="1"/>
</dbReference>
<name>A0A445DW71_ARAHY</name>
<evidence type="ECO:0000313" key="5">
    <source>
        <dbReference type="EMBL" id="RYR67429.1"/>
    </source>
</evidence>
<feature type="compositionally biased region" description="Pro residues" evidence="2">
    <location>
        <begin position="13"/>
        <end position="26"/>
    </location>
</feature>
<keyword evidence="3" id="KW-0812">Transmembrane</keyword>
<dbReference type="InterPro" id="IPR055305">
    <property type="entry name" value="GG3-like"/>
</dbReference>
<keyword evidence="6" id="KW-1185">Reference proteome</keyword>
<sequence>MAISSAKGSPKAPTLPLPSPKAPPGYPDLYGKRREISRLHMLEREISFLEEELKSSEGFQPASRCCKEIDDFVMAKADPLLPTSKTIRNSLGFVARPALPCAPASAAVAAANPGVATAANVSHQPPIVAAVRNLAAAKVAVGARIAAFHQVAIHVLAFLAAVASVLALALALPAQRFHRIVVVQIQSHVGIPAAVILASN</sequence>
<dbReference type="EMBL" id="SDMP01000003">
    <property type="protein sequence ID" value="RYR67429.1"/>
    <property type="molecule type" value="Genomic_DNA"/>
</dbReference>
<reference evidence="5 6" key="1">
    <citation type="submission" date="2019-01" db="EMBL/GenBank/DDBJ databases">
        <title>Sequencing of cultivated peanut Arachis hypogaea provides insights into genome evolution and oil improvement.</title>
        <authorList>
            <person name="Chen X."/>
        </authorList>
    </citation>
    <scope>NUCLEOTIDE SEQUENCE [LARGE SCALE GENOMIC DNA]</scope>
    <source>
        <strain evidence="6">cv. Fuhuasheng</strain>
        <tissue evidence="5">Leaves</tissue>
    </source>
</reference>
<proteinExistence type="predicted"/>
<dbReference type="InterPro" id="IPR015898">
    <property type="entry name" value="G-protein_gamma-like_dom"/>
</dbReference>
<dbReference type="STRING" id="3818.A0A445DW71"/>
<evidence type="ECO:0000256" key="3">
    <source>
        <dbReference type="SAM" id="Phobius"/>
    </source>
</evidence>
<dbReference type="Proteomes" id="UP000289738">
    <property type="component" value="Chromosome A03"/>
</dbReference>
<evidence type="ECO:0000259" key="4">
    <source>
        <dbReference type="SMART" id="SM01224"/>
    </source>
</evidence>
<organism evidence="5 6">
    <name type="scientific">Arachis hypogaea</name>
    <name type="common">Peanut</name>
    <dbReference type="NCBI Taxonomy" id="3818"/>
    <lineage>
        <taxon>Eukaryota</taxon>
        <taxon>Viridiplantae</taxon>
        <taxon>Streptophyta</taxon>
        <taxon>Embryophyta</taxon>
        <taxon>Tracheophyta</taxon>
        <taxon>Spermatophyta</taxon>
        <taxon>Magnoliopsida</taxon>
        <taxon>eudicotyledons</taxon>
        <taxon>Gunneridae</taxon>
        <taxon>Pentapetalae</taxon>
        <taxon>rosids</taxon>
        <taxon>fabids</taxon>
        <taxon>Fabales</taxon>
        <taxon>Fabaceae</taxon>
        <taxon>Papilionoideae</taxon>
        <taxon>50 kb inversion clade</taxon>
        <taxon>dalbergioids sensu lato</taxon>
        <taxon>Dalbergieae</taxon>
        <taxon>Pterocarpus clade</taxon>
        <taxon>Arachis</taxon>
    </lineage>
</organism>
<evidence type="ECO:0000256" key="1">
    <source>
        <dbReference type="SAM" id="Coils"/>
    </source>
</evidence>
<feature type="region of interest" description="Disordered" evidence="2">
    <location>
        <begin position="1"/>
        <end position="27"/>
    </location>
</feature>
<feature type="transmembrane region" description="Helical" evidence="3">
    <location>
        <begin position="151"/>
        <end position="172"/>
    </location>
</feature>
<dbReference type="PANTHER" id="PTHR32378">
    <property type="entry name" value="GUANINE NUCLEOTIDE-BINDING PROTEIN SUBUNIT GAMMA 3"/>
    <property type="match status" value="1"/>
</dbReference>
<feature type="coiled-coil region" evidence="1">
    <location>
        <begin position="32"/>
        <end position="59"/>
    </location>
</feature>
<comment type="caution">
    <text evidence="5">The sequence shown here is derived from an EMBL/GenBank/DDBJ whole genome shotgun (WGS) entry which is preliminary data.</text>
</comment>
<keyword evidence="3" id="KW-1133">Transmembrane helix</keyword>
<accession>A0A445DW71</accession>
<keyword evidence="3" id="KW-0472">Membrane</keyword>
<dbReference type="GO" id="GO:0007186">
    <property type="term" value="P:G protein-coupled receptor signaling pathway"/>
    <property type="evidence" value="ECO:0007669"/>
    <property type="project" value="InterPro"/>
</dbReference>
<gene>
    <name evidence="5" type="ORF">Ahy_A03g013778</name>
</gene>
<dbReference type="AlphaFoldDB" id="A0A445DW71"/>
<dbReference type="SMART" id="SM01224">
    <property type="entry name" value="G_gamma"/>
    <property type="match status" value="1"/>
</dbReference>
<feature type="domain" description="G protein gamma" evidence="4">
    <location>
        <begin position="35"/>
        <end position="96"/>
    </location>
</feature>